<evidence type="ECO:0000313" key="2">
    <source>
        <dbReference type="EMBL" id="KGO06171.1"/>
    </source>
</evidence>
<dbReference type="Pfam" id="PF03992">
    <property type="entry name" value="ABM"/>
    <property type="match status" value="1"/>
</dbReference>
<organism evidence="2 3">
    <name type="scientific">Dokdonia donghaensis DSW-1</name>
    <dbReference type="NCBI Taxonomy" id="1300343"/>
    <lineage>
        <taxon>Bacteria</taxon>
        <taxon>Pseudomonadati</taxon>
        <taxon>Bacteroidota</taxon>
        <taxon>Flavobacteriia</taxon>
        <taxon>Flavobacteriales</taxon>
        <taxon>Flavobacteriaceae</taxon>
        <taxon>Dokdonia</taxon>
    </lineage>
</organism>
<proteinExistence type="predicted"/>
<dbReference type="SUPFAM" id="SSF54909">
    <property type="entry name" value="Dimeric alpha+beta barrel"/>
    <property type="match status" value="1"/>
</dbReference>
<evidence type="ECO:0000313" key="3">
    <source>
        <dbReference type="Proteomes" id="UP000030140"/>
    </source>
</evidence>
<reference evidence="2 3" key="1">
    <citation type="submission" date="2014-10" db="EMBL/GenBank/DDBJ databases">
        <title>Draft genome sequence of the proteorhodopsin-containing marine bacterium Dokdonia donghaensis.</title>
        <authorList>
            <person name="Gomez-Consarnau L."/>
            <person name="Gonzalez J.M."/>
            <person name="Riedel T."/>
            <person name="Jaenicke S."/>
            <person name="Wagner-Doebler I."/>
            <person name="Fuhrman J.A."/>
        </authorList>
    </citation>
    <scope>NUCLEOTIDE SEQUENCE [LARGE SCALE GENOMIC DNA]</scope>
    <source>
        <strain evidence="2 3">DSW-1</strain>
    </source>
</reference>
<dbReference type="PATRIC" id="fig|1300343.5.peg.2718"/>
<name>A0A0A2GV25_9FLAO</name>
<dbReference type="Gene3D" id="3.30.70.100">
    <property type="match status" value="1"/>
</dbReference>
<dbReference type="KEGG" id="ddo:I597_2675"/>
<dbReference type="GO" id="GO:0004497">
    <property type="term" value="F:monooxygenase activity"/>
    <property type="evidence" value="ECO:0007669"/>
    <property type="project" value="UniProtKB-KW"/>
</dbReference>
<comment type="caution">
    <text evidence="2">The sequence shown here is derived from an EMBL/GenBank/DDBJ whole genome shotgun (WGS) entry which is preliminary data.</text>
</comment>
<dbReference type="EMBL" id="JSAQ01000001">
    <property type="protein sequence ID" value="KGO06171.1"/>
    <property type="molecule type" value="Genomic_DNA"/>
</dbReference>
<dbReference type="AlphaFoldDB" id="A0A0A2GV25"/>
<sequence length="98" mass="11442">MIVRLVKLRFRESEIPSFLNNFEKVKSDIRAFKGCLYLELLKDAEDPSIFFTHSHWESDEALQGYRNSDLFKGIWANTKPKFSGKPEAWSTNSLDKQV</sequence>
<feature type="domain" description="ABM" evidence="1">
    <location>
        <begin position="2"/>
        <end position="92"/>
    </location>
</feature>
<dbReference type="InterPro" id="IPR007138">
    <property type="entry name" value="ABM_dom"/>
</dbReference>
<protein>
    <submittedName>
        <fullName evidence="2">Antibiotic biosynthesis monooxygenase</fullName>
    </submittedName>
</protein>
<dbReference type="OrthoDB" id="1120859at2"/>
<accession>A0A0A2GV25</accession>
<dbReference type="InterPro" id="IPR011008">
    <property type="entry name" value="Dimeric_a/b-barrel"/>
</dbReference>
<evidence type="ECO:0000259" key="1">
    <source>
        <dbReference type="PROSITE" id="PS51725"/>
    </source>
</evidence>
<gene>
    <name evidence="2" type="ORF">NV36_04515</name>
</gene>
<keyword evidence="2" id="KW-0560">Oxidoreductase</keyword>
<dbReference type="RefSeq" id="WP_035325188.1">
    <property type="nucleotide sequence ID" value="NZ_CP015125.1"/>
</dbReference>
<keyword evidence="3" id="KW-1185">Reference proteome</keyword>
<dbReference type="Proteomes" id="UP000030140">
    <property type="component" value="Unassembled WGS sequence"/>
</dbReference>
<dbReference type="PROSITE" id="PS51725">
    <property type="entry name" value="ABM"/>
    <property type="match status" value="1"/>
</dbReference>
<keyword evidence="2" id="KW-0503">Monooxygenase</keyword>